<gene>
    <name evidence="4" type="ORF">D7231_31570</name>
</gene>
<dbReference type="Pfam" id="PF00545">
    <property type="entry name" value="Ribonuclease"/>
    <property type="match status" value="1"/>
</dbReference>
<comment type="caution">
    <text evidence="4">The sequence shown here is derived from an EMBL/GenBank/DDBJ whole genome shotgun (WGS) entry which is preliminary data.</text>
</comment>
<dbReference type="Proteomes" id="UP000270343">
    <property type="component" value="Unassembled WGS sequence"/>
</dbReference>
<dbReference type="AlphaFoldDB" id="A0A3B0AP41"/>
<dbReference type="SUPFAM" id="SSF53933">
    <property type="entry name" value="Microbial ribonucleases"/>
    <property type="match status" value="1"/>
</dbReference>
<dbReference type="GO" id="GO:0004521">
    <property type="term" value="F:RNA endonuclease activity"/>
    <property type="evidence" value="ECO:0007669"/>
    <property type="project" value="InterPro"/>
</dbReference>
<keyword evidence="1" id="KW-0540">Nuclease</keyword>
<evidence type="ECO:0000256" key="2">
    <source>
        <dbReference type="ARBA" id="ARBA00022801"/>
    </source>
</evidence>
<accession>A0A3B0AP41</accession>
<dbReference type="EMBL" id="RBAM01000023">
    <property type="protein sequence ID" value="RKN61954.1"/>
    <property type="molecule type" value="Genomic_DNA"/>
</dbReference>
<evidence type="ECO:0000313" key="5">
    <source>
        <dbReference type="Proteomes" id="UP000270343"/>
    </source>
</evidence>
<dbReference type="GO" id="GO:0016787">
    <property type="term" value="F:hydrolase activity"/>
    <property type="evidence" value="ECO:0007669"/>
    <property type="project" value="UniProtKB-KW"/>
</dbReference>
<keyword evidence="2" id="KW-0378">Hydrolase</keyword>
<dbReference type="InterPro" id="IPR000026">
    <property type="entry name" value="N1-like"/>
</dbReference>
<sequence length="227" mass="24373">MERPSRAGDVPAVSPCLCPTPGSPGLFRCVPVRRRSGRPASTTRPKGGRRQGDPLHPRASGPVDHCVIAFRDPWRTAAGALLLPALGLLASAPSAPAPQAPVHPAPAALVHAVARQAGAQDPPWPVERFPSQVKNACGIWKGLDWPQAERATDYAAGPGLVIRGSNVYRNLSRALPAAGHYREYDVNPRPTGRHRDAERLVRDTTARTVWYSGDHYATFRQISAGCP</sequence>
<reference evidence="4 5" key="1">
    <citation type="journal article" date="2015" name="Antonie Van Leeuwenhoek">
        <title>Streptomyces klenkii sp. nov., isolated from deep marine sediment.</title>
        <authorList>
            <person name="Veyisoglu A."/>
            <person name="Sahin N."/>
        </authorList>
    </citation>
    <scope>NUCLEOTIDE SEQUENCE [LARGE SCALE GENOMIC DNA]</scope>
    <source>
        <strain evidence="4 5">KCTC 29202</strain>
    </source>
</reference>
<protein>
    <submittedName>
        <fullName evidence="4">Uncharacterized protein</fullName>
    </submittedName>
</protein>
<dbReference type="OrthoDB" id="4206279at2"/>
<evidence type="ECO:0000256" key="1">
    <source>
        <dbReference type="ARBA" id="ARBA00022722"/>
    </source>
</evidence>
<name>A0A3B0AP41_9ACTN</name>
<dbReference type="Gene3D" id="3.10.450.30">
    <property type="entry name" value="Microbial ribonucleases"/>
    <property type="match status" value="1"/>
</dbReference>
<dbReference type="GO" id="GO:0003723">
    <property type="term" value="F:RNA binding"/>
    <property type="evidence" value="ECO:0007669"/>
    <property type="project" value="InterPro"/>
</dbReference>
<keyword evidence="5" id="KW-1185">Reference proteome</keyword>
<feature type="region of interest" description="Disordered" evidence="3">
    <location>
        <begin position="29"/>
        <end position="62"/>
    </location>
</feature>
<organism evidence="4 5">
    <name type="scientific">Streptomyces klenkii</name>
    <dbReference type="NCBI Taxonomy" id="1420899"/>
    <lineage>
        <taxon>Bacteria</taxon>
        <taxon>Bacillati</taxon>
        <taxon>Actinomycetota</taxon>
        <taxon>Actinomycetes</taxon>
        <taxon>Kitasatosporales</taxon>
        <taxon>Streptomycetaceae</taxon>
        <taxon>Streptomyces</taxon>
    </lineage>
</organism>
<evidence type="ECO:0000313" key="4">
    <source>
        <dbReference type="EMBL" id="RKN61954.1"/>
    </source>
</evidence>
<dbReference type="InterPro" id="IPR016191">
    <property type="entry name" value="Ribonuclease/ribotoxin"/>
</dbReference>
<evidence type="ECO:0000256" key="3">
    <source>
        <dbReference type="SAM" id="MobiDB-lite"/>
    </source>
</evidence>
<proteinExistence type="predicted"/>